<dbReference type="InterPro" id="IPR007024">
    <property type="entry name" value="BLUF_domain"/>
</dbReference>
<name>A0A923KUI3_9BURK</name>
<dbReference type="SUPFAM" id="SSF54975">
    <property type="entry name" value="Acylphosphatase/BLUF domain-like"/>
    <property type="match status" value="1"/>
</dbReference>
<keyword evidence="3" id="KW-1185">Reference proteome</keyword>
<gene>
    <name evidence="2" type="ORF">H8K36_18160</name>
</gene>
<dbReference type="Gene3D" id="3.30.70.100">
    <property type="match status" value="1"/>
</dbReference>
<dbReference type="EMBL" id="JACOFZ010000013">
    <property type="protein sequence ID" value="MBC3883321.1"/>
    <property type="molecule type" value="Genomic_DNA"/>
</dbReference>
<protein>
    <submittedName>
        <fullName evidence="2">BLUF domain-containing protein</fullName>
    </submittedName>
</protein>
<proteinExistence type="predicted"/>
<organism evidence="2 3">
    <name type="scientific">Undibacterium nitidum</name>
    <dbReference type="NCBI Taxonomy" id="2762298"/>
    <lineage>
        <taxon>Bacteria</taxon>
        <taxon>Pseudomonadati</taxon>
        <taxon>Pseudomonadota</taxon>
        <taxon>Betaproteobacteria</taxon>
        <taxon>Burkholderiales</taxon>
        <taxon>Oxalobacteraceae</taxon>
        <taxon>Undibacterium</taxon>
    </lineage>
</organism>
<evidence type="ECO:0000259" key="1">
    <source>
        <dbReference type="PROSITE" id="PS50925"/>
    </source>
</evidence>
<dbReference type="InterPro" id="IPR036046">
    <property type="entry name" value="Acylphosphatase-like_dom_sf"/>
</dbReference>
<evidence type="ECO:0000313" key="3">
    <source>
        <dbReference type="Proteomes" id="UP000627446"/>
    </source>
</evidence>
<sequence>MGLHQLVYMSQITTDESVLNSIHSHAVRNNTALTVTGMLLFAQGRFLQVLEGERKDVHHTYEKIRDDSRHDHVTLLADKPIQERSFSHWNMGFKHLQESEAAKNPRFQSYLTQDLQLCQKDPDLALEILRFYA</sequence>
<comment type="caution">
    <text evidence="2">The sequence shown here is derived from an EMBL/GenBank/DDBJ whole genome shotgun (WGS) entry which is preliminary data.</text>
</comment>
<accession>A0A923KUI3</accession>
<evidence type="ECO:0000313" key="2">
    <source>
        <dbReference type="EMBL" id="MBC3883321.1"/>
    </source>
</evidence>
<reference evidence="2" key="1">
    <citation type="submission" date="2020-08" db="EMBL/GenBank/DDBJ databases">
        <title>Novel species isolated from subtropical streams in China.</title>
        <authorList>
            <person name="Lu H."/>
        </authorList>
    </citation>
    <scope>NUCLEOTIDE SEQUENCE</scope>
    <source>
        <strain evidence="2">LX22W</strain>
    </source>
</reference>
<dbReference type="GO" id="GO:0009882">
    <property type="term" value="F:blue light photoreceptor activity"/>
    <property type="evidence" value="ECO:0007669"/>
    <property type="project" value="InterPro"/>
</dbReference>
<dbReference type="Pfam" id="PF04940">
    <property type="entry name" value="BLUF"/>
    <property type="match status" value="1"/>
</dbReference>
<dbReference type="PROSITE" id="PS50925">
    <property type="entry name" value="BLUF"/>
    <property type="match status" value="1"/>
</dbReference>
<dbReference type="AlphaFoldDB" id="A0A923KUI3"/>
<dbReference type="RefSeq" id="WP_186917943.1">
    <property type="nucleotide sequence ID" value="NZ_JACOFZ010000013.1"/>
</dbReference>
<dbReference type="SMART" id="SM01034">
    <property type="entry name" value="BLUF"/>
    <property type="match status" value="1"/>
</dbReference>
<feature type="domain" description="BLUF" evidence="1">
    <location>
        <begin position="3"/>
        <end position="92"/>
    </location>
</feature>
<dbReference type="GO" id="GO:0071949">
    <property type="term" value="F:FAD binding"/>
    <property type="evidence" value="ECO:0007669"/>
    <property type="project" value="InterPro"/>
</dbReference>
<dbReference type="Proteomes" id="UP000627446">
    <property type="component" value="Unassembled WGS sequence"/>
</dbReference>